<gene>
    <name evidence="1" type="ORF">J0895_03835</name>
</gene>
<evidence type="ECO:0000313" key="2">
    <source>
        <dbReference type="Proteomes" id="UP000664844"/>
    </source>
</evidence>
<protein>
    <recommendedName>
        <fullName evidence="3">Cytotoxic translational repressor of toxin-antitoxin stability system</fullName>
    </recommendedName>
</protein>
<accession>A0ABS3FMD6</accession>
<organism evidence="1 2">
    <name type="scientific">Phormidium pseudopriestleyi FRX01</name>
    <dbReference type="NCBI Taxonomy" id="1759528"/>
    <lineage>
        <taxon>Bacteria</taxon>
        <taxon>Bacillati</taxon>
        <taxon>Cyanobacteriota</taxon>
        <taxon>Cyanophyceae</taxon>
        <taxon>Oscillatoriophycideae</taxon>
        <taxon>Oscillatoriales</taxon>
        <taxon>Oscillatoriaceae</taxon>
        <taxon>Phormidium</taxon>
    </lineage>
</organism>
<comment type="caution">
    <text evidence="1">The sequence shown here is derived from an EMBL/GenBank/DDBJ whole genome shotgun (WGS) entry which is preliminary data.</text>
</comment>
<reference evidence="1 2" key="1">
    <citation type="submission" date="2021-03" db="EMBL/GenBank/DDBJ databases">
        <title>Metabolic Capacity of the Antarctic Cyanobacterium Phormidium pseudopriestleyi that Sustains Oxygenic Photosynthesis in the Presence of Hydrogen Sulfide.</title>
        <authorList>
            <person name="Lumian J.E."/>
            <person name="Jungblut A.D."/>
            <person name="Dillon M.L."/>
            <person name="Hawes I."/>
            <person name="Doran P.T."/>
            <person name="Mackey T.J."/>
            <person name="Dick G.J."/>
            <person name="Grettenberger C.L."/>
            <person name="Sumner D.Y."/>
        </authorList>
    </citation>
    <scope>NUCLEOTIDE SEQUENCE [LARGE SCALE GENOMIC DNA]</scope>
    <source>
        <strain evidence="1 2">FRX01</strain>
    </source>
</reference>
<evidence type="ECO:0008006" key="3">
    <source>
        <dbReference type="Google" id="ProtNLM"/>
    </source>
</evidence>
<evidence type="ECO:0000313" key="1">
    <source>
        <dbReference type="EMBL" id="MBO0348245.1"/>
    </source>
</evidence>
<sequence>MVFALNIRKRLKSLLRTVGNVFSSNIRKRLKSLLRTLGKGRSPVYRFELDECDRRGVLYVTIIYIGRFPRLKHD</sequence>
<dbReference type="EMBL" id="JAFLQW010000092">
    <property type="protein sequence ID" value="MBO0348245.1"/>
    <property type="molecule type" value="Genomic_DNA"/>
</dbReference>
<dbReference type="RefSeq" id="WP_207086801.1">
    <property type="nucleotide sequence ID" value="NZ_JAFLQW010000092.1"/>
</dbReference>
<name>A0ABS3FMD6_9CYAN</name>
<proteinExistence type="predicted"/>
<dbReference type="Proteomes" id="UP000664844">
    <property type="component" value="Unassembled WGS sequence"/>
</dbReference>
<keyword evidence="2" id="KW-1185">Reference proteome</keyword>